<dbReference type="PANTHER" id="PTHR24107:SF20">
    <property type="entry name" value="DYNEIN REGULATORY COMPLEX SUBUNIT 5"/>
    <property type="match status" value="1"/>
</dbReference>
<comment type="subcellular location">
    <subcellularLocation>
        <location evidence="1">Cytoplasm</location>
        <location evidence="1">Cytoskeleton</location>
    </subcellularLocation>
</comment>
<sequence>MSENPEIAAAAPAAEGEDKNVKVDGDDNQGKPMKTDSKTSRATSVDSEDSLASDKKEVEEVFQEEIIPEFRLGEWRNMRRIIAEDPDWTLATVPVLKDLVVKHIADNFEYHSLSLKKLLPKYQKRVLAKISPKLPLSVTALLVEDEDYWERCCRARWNICDVSVYGNSWKRMYMEKNLEQIIELFVPHTTDSQELDDTVKLSAEFIKKLDIQQLLPPIKEAHKGPDFDDLSDSGENEDEPLWDHFNFGPLLSNLPFLEELHLTYGVRDCGMNFEWSLFQFTSRDCLLLSQCVASCKTLRVFRLHRSKVDDDKVRVLISSILDHPSLEVLDLSHNIISDRGARAIGKFLTNHSRLTRLNLCDNQIRVMGAQAIGHALTKNSLLVCLNLRLNRLGDEGGQAICKALLKNRSIRELHLGSNDLAEPSAHILSQVMLCNNVLRKLDLSCNRLGPDGGKQIQEGMEANKTIIHLDLRLTECGQEAEYCVCQILHRNQETDRMERIINSEAVNSQYRKTKFEPQSTHRYRLPPTAIII</sequence>
<evidence type="ECO:0000313" key="6">
    <source>
        <dbReference type="Proteomes" id="UP000678393"/>
    </source>
</evidence>
<dbReference type="InterPro" id="IPR001611">
    <property type="entry name" value="Leu-rich_rpt"/>
</dbReference>
<evidence type="ECO:0008006" key="7">
    <source>
        <dbReference type="Google" id="ProtNLM"/>
    </source>
</evidence>
<dbReference type="OrthoDB" id="341587at2759"/>
<dbReference type="PANTHER" id="PTHR24107">
    <property type="entry name" value="YNEIN REGULATORY COMPLEX SUBUNIT 5"/>
    <property type="match status" value="1"/>
</dbReference>
<keyword evidence="2" id="KW-0963">Cytoplasm</keyword>
<dbReference type="Gene3D" id="3.80.10.10">
    <property type="entry name" value="Ribonuclease Inhibitor"/>
    <property type="match status" value="2"/>
</dbReference>
<organism evidence="5 6">
    <name type="scientific">Candidula unifasciata</name>
    <dbReference type="NCBI Taxonomy" id="100452"/>
    <lineage>
        <taxon>Eukaryota</taxon>
        <taxon>Metazoa</taxon>
        <taxon>Spiralia</taxon>
        <taxon>Lophotrochozoa</taxon>
        <taxon>Mollusca</taxon>
        <taxon>Gastropoda</taxon>
        <taxon>Heterobranchia</taxon>
        <taxon>Euthyneura</taxon>
        <taxon>Panpulmonata</taxon>
        <taxon>Eupulmonata</taxon>
        <taxon>Stylommatophora</taxon>
        <taxon>Helicina</taxon>
        <taxon>Helicoidea</taxon>
        <taxon>Geomitridae</taxon>
        <taxon>Candidula</taxon>
    </lineage>
</organism>
<dbReference type="InterPro" id="IPR052410">
    <property type="entry name" value="DRC5"/>
</dbReference>
<evidence type="ECO:0000256" key="4">
    <source>
        <dbReference type="SAM" id="MobiDB-lite"/>
    </source>
</evidence>
<dbReference type="InterPro" id="IPR032675">
    <property type="entry name" value="LRR_dom_sf"/>
</dbReference>
<dbReference type="SUPFAM" id="SSF52047">
    <property type="entry name" value="RNI-like"/>
    <property type="match status" value="1"/>
</dbReference>
<dbReference type="EMBL" id="CAJHNH020002669">
    <property type="protein sequence ID" value="CAG5127414.1"/>
    <property type="molecule type" value="Genomic_DNA"/>
</dbReference>
<comment type="caution">
    <text evidence="5">The sequence shown here is derived from an EMBL/GenBank/DDBJ whole genome shotgun (WGS) entry which is preliminary data.</text>
</comment>
<proteinExistence type="predicted"/>
<dbReference type="SMART" id="SM00368">
    <property type="entry name" value="LRR_RI"/>
    <property type="match status" value="5"/>
</dbReference>
<reference evidence="5" key="1">
    <citation type="submission" date="2021-04" db="EMBL/GenBank/DDBJ databases">
        <authorList>
            <consortium name="Molecular Ecology Group"/>
        </authorList>
    </citation>
    <scope>NUCLEOTIDE SEQUENCE</scope>
</reference>
<accession>A0A8S3ZCV7</accession>
<keyword evidence="3" id="KW-0206">Cytoskeleton</keyword>
<dbReference type="Proteomes" id="UP000678393">
    <property type="component" value="Unassembled WGS sequence"/>
</dbReference>
<dbReference type="Pfam" id="PF13516">
    <property type="entry name" value="LRR_6"/>
    <property type="match status" value="3"/>
</dbReference>
<evidence type="ECO:0000256" key="2">
    <source>
        <dbReference type="ARBA" id="ARBA00022490"/>
    </source>
</evidence>
<evidence type="ECO:0000256" key="1">
    <source>
        <dbReference type="ARBA" id="ARBA00004245"/>
    </source>
</evidence>
<feature type="compositionally biased region" description="Basic and acidic residues" evidence="4">
    <location>
        <begin position="16"/>
        <end position="39"/>
    </location>
</feature>
<feature type="region of interest" description="Disordered" evidence="4">
    <location>
        <begin position="1"/>
        <end position="51"/>
    </location>
</feature>
<dbReference type="AlphaFoldDB" id="A0A8S3ZCV7"/>
<gene>
    <name evidence="5" type="ORF">CUNI_LOCUS12972</name>
</gene>
<dbReference type="GO" id="GO:0005856">
    <property type="term" value="C:cytoskeleton"/>
    <property type="evidence" value="ECO:0007669"/>
    <property type="project" value="UniProtKB-SubCell"/>
</dbReference>
<protein>
    <recommendedName>
        <fullName evidence="7">T-complex-associated testis-expressed protein 1</fullName>
    </recommendedName>
</protein>
<name>A0A8S3ZCV7_9EUPU</name>
<evidence type="ECO:0000313" key="5">
    <source>
        <dbReference type="EMBL" id="CAG5127414.1"/>
    </source>
</evidence>
<keyword evidence="6" id="KW-1185">Reference proteome</keyword>
<evidence type="ECO:0000256" key="3">
    <source>
        <dbReference type="ARBA" id="ARBA00023212"/>
    </source>
</evidence>